<evidence type="ECO:0000256" key="4">
    <source>
        <dbReference type="ARBA" id="ARBA00022448"/>
    </source>
</evidence>
<keyword evidence="6" id="KW-0256">Endoplasmic reticulum</keyword>
<evidence type="ECO:0000256" key="12">
    <source>
        <dbReference type="SAM" id="Phobius"/>
    </source>
</evidence>
<evidence type="ECO:0000256" key="10">
    <source>
        <dbReference type="ARBA" id="ARBA00023136"/>
    </source>
</evidence>
<dbReference type="InterPro" id="IPR004728">
    <property type="entry name" value="Sec62"/>
</dbReference>
<comment type="subcellular location">
    <subcellularLocation>
        <location evidence="1">Endoplasmic reticulum membrane</location>
        <topology evidence="1">Multi-pass membrane protein</topology>
    </subcellularLocation>
</comment>
<dbReference type="EMBL" id="JBBWRZ010000013">
    <property type="protein sequence ID" value="KAK8223962.1"/>
    <property type="molecule type" value="Genomic_DNA"/>
</dbReference>
<organism evidence="13 14">
    <name type="scientific">Phyllosticta capitalensis</name>
    <dbReference type="NCBI Taxonomy" id="121624"/>
    <lineage>
        <taxon>Eukaryota</taxon>
        <taxon>Fungi</taxon>
        <taxon>Dikarya</taxon>
        <taxon>Ascomycota</taxon>
        <taxon>Pezizomycotina</taxon>
        <taxon>Dothideomycetes</taxon>
        <taxon>Dothideomycetes incertae sedis</taxon>
        <taxon>Botryosphaeriales</taxon>
        <taxon>Phyllostictaceae</taxon>
        <taxon>Phyllosticta</taxon>
    </lineage>
</organism>
<evidence type="ECO:0000256" key="3">
    <source>
        <dbReference type="ARBA" id="ARBA00021257"/>
    </source>
</evidence>
<keyword evidence="7" id="KW-0653">Protein transport</keyword>
<evidence type="ECO:0000256" key="7">
    <source>
        <dbReference type="ARBA" id="ARBA00022927"/>
    </source>
</evidence>
<feature type="compositionally biased region" description="Pro residues" evidence="11">
    <location>
        <begin position="365"/>
        <end position="375"/>
    </location>
</feature>
<dbReference type="PANTHER" id="PTHR12443">
    <property type="entry name" value="TRANSLOCATION PROTEIN SEC62"/>
    <property type="match status" value="1"/>
</dbReference>
<keyword evidence="8 12" id="KW-1133">Transmembrane helix</keyword>
<gene>
    <name evidence="13" type="ORF">HDK90DRAFT_460440</name>
</gene>
<comment type="caution">
    <text evidence="13">The sequence shown here is derived from an EMBL/GenBank/DDBJ whole genome shotgun (WGS) entry which is preliminary data.</text>
</comment>
<keyword evidence="9" id="KW-0811">Translocation</keyword>
<evidence type="ECO:0000256" key="1">
    <source>
        <dbReference type="ARBA" id="ARBA00004477"/>
    </source>
</evidence>
<feature type="region of interest" description="Disordered" evidence="11">
    <location>
        <begin position="320"/>
        <end position="411"/>
    </location>
</feature>
<evidence type="ECO:0000313" key="14">
    <source>
        <dbReference type="Proteomes" id="UP001492380"/>
    </source>
</evidence>
<feature type="transmembrane region" description="Helical" evidence="12">
    <location>
        <begin position="258"/>
        <end position="289"/>
    </location>
</feature>
<evidence type="ECO:0000256" key="6">
    <source>
        <dbReference type="ARBA" id="ARBA00022824"/>
    </source>
</evidence>
<accession>A0ABR1YBU8</accession>
<feature type="region of interest" description="Disordered" evidence="11">
    <location>
        <begin position="1"/>
        <end position="52"/>
    </location>
</feature>
<dbReference type="NCBIfam" id="TIGR00869">
    <property type="entry name" value="sec62"/>
    <property type="match status" value="1"/>
</dbReference>
<evidence type="ECO:0000256" key="9">
    <source>
        <dbReference type="ARBA" id="ARBA00023010"/>
    </source>
</evidence>
<evidence type="ECO:0000313" key="13">
    <source>
        <dbReference type="EMBL" id="KAK8223962.1"/>
    </source>
</evidence>
<dbReference type="Pfam" id="PF03839">
    <property type="entry name" value="Sec62"/>
    <property type="match status" value="1"/>
</dbReference>
<dbReference type="Proteomes" id="UP001492380">
    <property type="component" value="Unassembled WGS sequence"/>
</dbReference>
<feature type="compositionally biased region" description="Basic and acidic residues" evidence="11">
    <location>
        <begin position="326"/>
        <end position="355"/>
    </location>
</feature>
<dbReference type="PANTHER" id="PTHR12443:SF9">
    <property type="entry name" value="TRANSLOCATION PROTEIN SEC62"/>
    <property type="match status" value="1"/>
</dbReference>
<sequence length="411" mass="46066">MATPPPQGQPGQGPPVGAPQPPPGFRPGQQPTPEQIAFMQRQLATEAQKHGMTVPQYVEQLKAQAMRQHQQQMMQQQAQQQAQQQGGRPPQQGQPVQPGPPTPEALAVANFLRNQDLKSRTCLFNEKRKDMFRVKRAIRILQSDTYEKARAKNPKLPPVTDRASAENTFKLLPLSLLALRVTKIDPHEGHNHGKKKRVKGLWTVRVEQNQTADDDAHYVWLYEGSQWKQKLYAVGALIAVFAVVMFPLWPLFMRQGVWYLSMGLLGLIGLFFAMAIVRLILFCITVFVVPPGLWLYPNLFEDVGFFDSFRPVWAWQERANPTAQTEDDKKQAKEARKAKRVERAARRKAREEGHSHGHSHTHTPQSPPSPAPPAADAPEAPVDTAPAATGVEQQAGQVRQRTATVEDAEEE</sequence>
<comment type="similarity">
    <text evidence="2">Belongs to the SEC62 family.</text>
</comment>
<feature type="compositionally biased region" description="Low complexity" evidence="11">
    <location>
        <begin position="376"/>
        <end position="389"/>
    </location>
</feature>
<evidence type="ECO:0000256" key="8">
    <source>
        <dbReference type="ARBA" id="ARBA00022989"/>
    </source>
</evidence>
<feature type="region of interest" description="Disordered" evidence="11">
    <location>
        <begin position="68"/>
        <end position="104"/>
    </location>
</feature>
<keyword evidence="4" id="KW-0813">Transport</keyword>
<keyword evidence="14" id="KW-1185">Reference proteome</keyword>
<evidence type="ECO:0000256" key="2">
    <source>
        <dbReference type="ARBA" id="ARBA00010604"/>
    </source>
</evidence>
<keyword evidence="5 12" id="KW-0812">Transmembrane</keyword>
<feature type="compositionally biased region" description="Pro residues" evidence="11">
    <location>
        <begin position="1"/>
        <end position="25"/>
    </location>
</feature>
<reference evidence="13 14" key="1">
    <citation type="submission" date="2024-04" db="EMBL/GenBank/DDBJ databases">
        <title>Phyllosticta paracitricarpa is synonymous to the EU quarantine fungus P. citricarpa based on phylogenomic analyses.</title>
        <authorList>
            <consortium name="Lawrence Berkeley National Laboratory"/>
            <person name="Van Ingen-Buijs V.A."/>
            <person name="Van Westerhoven A.C."/>
            <person name="Haridas S."/>
            <person name="Skiadas P."/>
            <person name="Martin F."/>
            <person name="Groenewald J.Z."/>
            <person name="Crous P.W."/>
            <person name="Seidl M.F."/>
        </authorList>
    </citation>
    <scope>NUCLEOTIDE SEQUENCE [LARGE SCALE GENOMIC DNA]</scope>
    <source>
        <strain evidence="13 14">CBS 123374</strain>
    </source>
</reference>
<name>A0ABR1YBU8_9PEZI</name>
<feature type="transmembrane region" description="Helical" evidence="12">
    <location>
        <begin position="231"/>
        <end position="252"/>
    </location>
</feature>
<dbReference type="InterPro" id="IPR011553">
    <property type="entry name" value="Sec62_asco"/>
</dbReference>
<keyword evidence="10 12" id="KW-0472">Membrane</keyword>
<evidence type="ECO:0000256" key="11">
    <source>
        <dbReference type="SAM" id="MobiDB-lite"/>
    </source>
</evidence>
<protein>
    <recommendedName>
        <fullName evidence="3">Translocation protein SEC62</fullName>
    </recommendedName>
</protein>
<proteinExistence type="inferred from homology"/>
<evidence type="ECO:0000256" key="5">
    <source>
        <dbReference type="ARBA" id="ARBA00022692"/>
    </source>
</evidence>
<feature type="compositionally biased region" description="Low complexity" evidence="11">
    <location>
        <begin position="68"/>
        <end position="96"/>
    </location>
</feature>
<feature type="compositionally biased region" description="Polar residues" evidence="11">
    <location>
        <begin position="391"/>
        <end position="403"/>
    </location>
</feature>